<dbReference type="Gene3D" id="3.40.50.1820">
    <property type="entry name" value="alpha/beta hydrolase"/>
    <property type="match status" value="1"/>
</dbReference>
<proteinExistence type="inferred from homology"/>
<evidence type="ECO:0000256" key="3">
    <source>
        <dbReference type="ARBA" id="ARBA00022801"/>
    </source>
</evidence>
<dbReference type="PANTHER" id="PTHR43248:SF29">
    <property type="entry name" value="TRIPEPTIDYL AMINOPEPTIDASE"/>
    <property type="match status" value="1"/>
</dbReference>
<evidence type="ECO:0000256" key="1">
    <source>
        <dbReference type="ARBA" id="ARBA00010088"/>
    </source>
</evidence>
<dbReference type="GO" id="GO:0016787">
    <property type="term" value="F:hydrolase activity"/>
    <property type="evidence" value="ECO:0007669"/>
    <property type="project" value="UniProtKB-KW"/>
</dbReference>
<keyword evidence="2 5" id="KW-0732">Signal</keyword>
<dbReference type="AlphaFoldDB" id="A0A0L8N2Z2"/>
<sequence>MRLKRRLAPLLAAAGLLATTVPLLSATQASAAPASDHLRQKPAWHRCSPELPASYECATLKVPLDYRRPDGGTIDLAISRMKSENPAKRHGAMLLNPGGPGGPGLDLPLVMNEAMPKDVREQYDLIGFDPRGVGASSPLTCGLTDTEQNFNRAYRPETFGSDVTWARTVADKCREKAGSVLPHITTRNTARDMDTIRAVLGERKLSYLGYSYGTYLGAVYSQMFPDRTDRFVLDSGVDPQLIWRGMIQVWATEAEPAFARWTQWAAQRSAEYGLGDTPKAVSETFWGLVARADKEPIELDGLKVDGDMIRAARGVFFYPAQATPMVVALKAAAEGRPLPAGMTATQLKRLLTGGDEPEPTDNTTAVFWAVVCGDTGSWPRYTEQYERDAAKDKARYPLYGDFASNIKPCAFWDRPAEAATPMNKKANVLTVQNEWDSQTPLVSGQGLHRALKGSRMVLAAGGEGHGVYLFDTTSCANAPVNAYLTTGRLPAQDVTCQNPPAAAERRDAAAPSRPLPLPSGPARF</sequence>
<organism evidence="8 9">
    <name type="scientific">Streptomyces virginiae</name>
    <name type="common">Streptomyces cinnamonensis</name>
    <dbReference type="NCBI Taxonomy" id="1961"/>
    <lineage>
        <taxon>Bacteria</taxon>
        <taxon>Bacillati</taxon>
        <taxon>Actinomycetota</taxon>
        <taxon>Actinomycetes</taxon>
        <taxon>Kitasatosporales</taxon>
        <taxon>Streptomycetaceae</taxon>
        <taxon>Streptomyces</taxon>
    </lineage>
</organism>
<dbReference type="RefSeq" id="WP_053168620.1">
    <property type="nucleotide sequence ID" value="NZ_LGUV01000025.1"/>
</dbReference>
<gene>
    <name evidence="8" type="ORF">ADK75_05875</name>
</gene>
<feature type="region of interest" description="Disordered" evidence="4">
    <location>
        <begin position="493"/>
        <end position="524"/>
    </location>
</feature>
<accession>A0A0L8N2Z2</accession>
<comment type="caution">
    <text evidence="8">The sequence shown here is derived from an EMBL/GenBank/DDBJ whole genome shotgun (WGS) entry which is preliminary data.</text>
</comment>
<comment type="similarity">
    <text evidence="1">Belongs to the peptidase S33 family.</text>
</comment>
<dbReference type="OrthoDB" id="4447445at2"/>
<dbReference type="EMBL" id="LGUV01000025">
    <property type="protein sequence ID" value="KOG56953.1"/>
    <property type="molecule type" value="Genomic_DNA"/>
</dbReference>
<dbReference type="PATRIC" id="fig|1961.12.peg.1293"/>
<evidence type="ECO:0000313" key="8">
    <source>
        <dbReference type="EMBL" id="KOG56953.1"/>
    </source>
</evidence>
<reference evidence="9" key="1">
    <citation type="submission" date="2015-07" db="EMBL/GenBank/DDBJ databases">
        <authorList>
            <consortium name="Consortium for Microbial Forensics and Genomics (microFORGE)"/>
            <person name="Knight B.M."/>
            <person name="Roberts D.P."/>
            <person name="Lin D."/>
            <person name="Hari K."/>
            <person name="Fletcher J."/>
            <person name="Melcher U."/>
            <person name="Blagden T."/>
            <person name="Winegar R.A."/>
        </authorList>
    </citation>
    <scope>NUCLEOTIDE SEQUENCE [LARGE SCALE GENOMIC DNA]</scope>
    <source>
        <strain evidence="9">NRRL B-1447</strain>
    </source>
</reference>
<feature type="chain" id="PRO_5005587966" evidence="5">
    <location>
        <begin position="32"/>
        <end position="524"/>
    </location>
</feature>
<dbReference type="InterPro" id="IPR029058">
    <property type="entry name" value="AB_hydrolase_fold"/>
</dbReference>
<dbReference type="Proteomes" id="UP000037084">
    <property type="component" value="Unassembled WGS sequence"/>
</dbReference>
<evidence type="ECO:0000256" key="5">
    <source>
        <dbReference type="SAM" id="SignalP"/>
    </source>
</evidence>
<dbReference type="InterPro" id="IPR000073">
    <property type="entry name" value="AB_hydrolase_1"/>
</dbReference>
<feature type="domain" description="Peptidase S33 tripeptidyl aminopeptidase-like C-terminal" evidence="7">
    <location>
        <begin position="397"/>
        <end position="496"/>
    </location>
</feature>
<dbReference type="SUPFAM" id="SSF53474">
    <property type="entry name" value="alpha/beta-Hydrolases"/>
    <property type="match status" value="1"/>
</dbReference>
<evidence type="ECO:0000313" key="9">
    <source>
        <dbReference type="Proteomes" id="UP000037084"/>
    </source>
</evidence>
<evidence type="ECO:0000256" key="2">
    <source>
        <dbReference type="ARBA" id="ARBA00022729"/>
    </source>
</evidence>
<feature type="domain" description="AB hydrolase-1" evidence="6">
    <location>
        <begin position="92"/>
        <end position="246"/>
    </location>
</feature>
<feature type="signal peptide" evidence="5">
    <location>
        <begin position="1"/>
        <end position="31"/>
    </location>
</feature>
<protein>
    <submittedName>
        <fullName evidence="8">Hydrolase</fullName>
    </submittedName>
</protein>
<dbReference type="Pfam" id="PF00561">
    <property type="entry name" value="Abhydrolase_1"/>
    <property type="match status" value="1"/>
</dbReference>
<evidence type="ECO:0000256" key="4">
    <source>
        <dbReference type="SAM" id="MobiDB-lite"/>
    </source>
</evidence>
<dbReference type="PANTHER" id="PTHR43248">
    <property type="entry name" value="2-SUCCINYL-6-HYDROXY-2,4-CYCLOHEXADIENE-1-CARBOXYLATE SYNTHASE"/>
    <property type="match status" value="1"/>
</dbReference>
<evidence type="ECO:0000259" key="6">
    <source>
        <dbReference type="Pfam" id="PF00561"/>
    </source>
</evidence>
<dbReference type="InterPro" id="IPR013595">
    <property type="entry name" value="Pept_S33_TAP-like_C"/>
</dbReference>
<evidence type="ECO:0000259" key="7">
    <source>
        <dbReference type="Pfam" id="PF08386"/>
    </source>
</evidence>
<dbReference type="Pfam" id="PF08386">
    <property type="entry name" value="Abhydrolase_4"/>
    <property type="match status" value="1"/>
</dbReference>
<keyword evidence="3 8" id="KW-0378">Hydrolase</keyword>
<dbReference type="InterPro" id="IPR051601">
    <property type="entry name" value="Serine_prot/Carboxylest_S33"/>
</dbReference>
<feature type="compositionally biased region" description="Pro residues" evidence="4">
    <location>
        <begin position="513"/>
        <end position="524"/>
    </location>
</feature>
<name>A0A0L8N2Z2_STRVG</name>